<keyword evidence="2" id="KW-1185">Reference proteome</keyword>
<proteinExistence type="predicted"/>
<dbReference type="EMBL" id="PGOL01003808">
    <property type="protein sequence ID" value="PKI39508.1"/>
    <property type="molecule type" value="Genomic_DNA"/>
</dbReference>
<evidence type="ECO:0000313" key="2">
    <source>
        <dbReference type="Proteomes" id="UP000233551"/>
    </source>
</evidence>
<dbReference type="AlphaFoldDB" id="A0A2I0I6A5"/>
<organism evidence="1 2">
    <name type="scientific">Punica granatum</name>
    <name type="common">Pomegranate</name>
    <dbReference type="NCBI Taxonomy" id="22663"/>
    <lineage>
        <taxon>Eukaryota</taxon>
        <taxon>Viridiplantae</taxon>
        <taxon>Streptophyta</taxon>
        <taxon>Embryophyta</taxon>
        <taxon>Tracheophyta</taxon>
        <taxon>Spermatophyta</taxon>
        <taxon>Magnoliopsida</taxon>
        <taxon>eudicotyledons</taxon>
        <taxon>Gunneridae</taxon>
        <taxon>Pentapetalae</taxon>
        <taxon>rosids</taxon>
        <taxon>malvids</taxon>
        <taxon>Myrtales</taxon>
        <taxon>Lythraceae</taxon>
        <taxon>Punica</taxon>
    </lineage>
</organism>
<name>A0A2I0I6A5_PUNGR</name>
<protein>
    <submittedName>
        <fullName evidence="1">Uncharacterized protein</fullName>
    </submittedName>
</protein>
<dbReference type="Proteomes" id="UP000233551">
    <property type="component" value="Unassembled WGS sequence"/>
</dbReference>
<evidence type="ECO:0000313" key="1">
    <source>
        <dbReference type="EMBL" id="PKI39508.1"/>
    </source>
</evidence>
<gene>
    <name evidence="1" type="ORF">CRG98_040117</name>
</gene>
<reference evidence="1 2" key="1">
    <citation type="submission" date="2017-11" db="EMBL/GenBank/DDBJ databases">
        <title>De-novo sequencing of pomegranate (Punica granatum L.) genome.</title>
        <authorList>
            <person name="Akparov Z."/>
            <person name="Amiraslanov A."/>
            <person name="Hajiyeva S."/>
            <person name="Abbasov M."/>
            <person name="Kaur K."/>
            <person name="Hamwieh A."/>
            <person name="Solovyev V."/>
            <person name="Salamov A."/>
            <person name="Braich B."/>
            <person name="Kosarev P."/>
            <person name="Mahmoud A."/>
            <person name="Hajiyev E."/>
            <person name="Babayeva S."/>
            <person name="Izzatullayeva V."/>
            <person name="Mammadov A."/>
            <person name="Mammadov A."/>
            <person name="Sharifova S."/>
            <person name="Ojaghi J."/>
            <person name="Eynullazada K."/>
            <person name="Bayramov B."/>
            <person name="Abdulazimova A."/>
            <person name="Shahmuradov I."/>
        </authorList>
    </citation>
    <scope>NUCLEOTIDE SEQUENCE [LARGE SCALE GENOMIC DNA]</scope>
    <source>
        <strain evidence="2">cv. AG2017</strain>
        <tissue evidence="1">Leaf</tissue>
    </source>
</reference>
<accession>A0A2I0I6A5</accession>
<comment type="caution">
    <text evidence="1">The sequence shown here is derived from an EMBL/GenBank/DDBJ whole genome shotgun (WGS) entry which is preliminary data.</text>
</comment>
<sequence length="205" mass="22774">MGAVLAGIEPPQSRSPLLFSQKRRMLGRIMDQWGSTLATIALCEVVRWMPTTSPRIRNPFTAQFCTEPVPHKCQIPNFEPPRIGYPIYPSVFIIFMISTTLPKPTAAVCHRRFRSPPPCCCTSASTFNARTTSPNRFRHGEAGCGLFMALSHRHERDSTGRRVYRIIKPVSITKTRLVEGLLGSPWEGLSLSSSHSAVSSSKCLS</sequence>